<dbReference type="PANTHER" id="PTHR47990">
    <property type="entry name" value="2-OXOGLUTARATE (2OG) AND FE(II)-DEPENDENT OXYGENASE SUPERFAMILY PROTEIN-RELATED"/>
    <property type="match status" value="1"/>
</dbReference>
<dbReference type="InterPro" id="IPR027443">
    <property type="entry name" value="IPNS-like_sf"/>
</dbReference>
<protein>
    <submittedName>
        <fullName evidence="3">FHT protein</fullName>
    </submittedName>
</protein>
<comment type="caution">
    <text evidence="3">The sequence shown here is derived from an EMBL/GenBank/DDBJ whole genome shotgun (WGS) entry which is preliminary data.</text>
</comment>
<dbReference type="EMBL" id="CAJNDS010000173">
    <property type="protein sequence ID" value="CAE7021889.1"/>
    <property type="molecule type" value="Genomic_DNA"/>
</dbReference>
<dbReference type="SUPFAM" id="SSF51197">
    <property type="entry name" value="Clavaminate synthase-like"/>
    <property type="match status" value="1"/>
</dbReference>
<dbReference type="Pfam" id="PF14226">
    <property type="entry name" value="DIOX_N"/>
    <property type="match status" value="1"/>
</dbReference>
<dbReference type="Pfam" id="PF03171">
    <property type="entry name" value="2OG-FeII_Oxy"/>
    <property type="match status" value="1"/>
</dbReference>
<keyword evidence="4" id="KW-1185">Reference proteome</keyword>
<evidence type="ECO:0000313" key="4">
    <source>
        <dbReference type="Proteomes" id="UP000604046"/>
    </source>
</evidence>
<accession>A0A812I540</accession>
<dbReference type="InterPro" id="IPR044861">
    <property type="entry name" value="IPNS-like_FE2OG_OXY"/>
</dbReference>
<name>A0A812I540_9DINO</name>
<sequence>ELGSNLQVLDLAGQLRKACEEVGFFVVTDHGVSESLMEGFRQECTTFFSRSPQSNVLSMVCGTDSRFVWLDYVPAEPGNDDRSSYSLGPVQGRGSLPWQLDRKELADAWAKYYAAMEGLVAVLMRLFALAMQLPIDAFATALEGHRSSMRAILYPRVAEEDLQAEGAVVRSPGHTDWGCVTVLLPDPEIAGLEVCDKDGCWLPLRAERGGLVVNL</sequence>
<dbReference type="OrthoDB" id="288590at2759"/>
<dbReference type="InterPro" id="IPR026992">
    <property type="entry name" value="DIOX_N"/>
</dbReference>
<feature type="non-terminal residue" evidence="3">
    <location>
        <position position="1"/>
    </location>
</feature>
<dbReference type="Proteomes" id="UP000604046">
    <property type="component" value="Unassembled WGS sequence"/>
</dbReference>
<organism evidence="3 4">
    <name type="scientific">Symbiodinium natans</name>
    <dbReference type="NCBI Taxonomy" id="878477"/>
    <lineage>
        <taxon>Eukaryota</taxon>
        <taxon>Sar</taxon>
        <taxon>Alveolata</taxon>
        <taxon>Dinophyceae</taxon>
        <taxon>Suessiales</taxon>
        <taxon>Symbiodiniaceae</taxon>
        <taxon>Symbiodinium</taxon>
    </lineage>
</organism>
<dbReference type="InterPro" id="IPR050231">
    <property type="entry name" value="Iron_ascorbate_oxido_reductase"/>
</dbReference>
<dbReference type="AlphaFoldDB" id="A0A812I540"/>
<evidence type="ECO:0000259" key="1">
    <source>
        <dbReference type="Pfam" id="PF03171"/>
    </source>
</evidence>
<proteinExistence type="predicted"/>
<evidence type="ECO:0000313" key="3">
    <source>
        <dbReference type="EMBL" id="CAE7021889.1"/>
    </source>
</evidence>
<feature type="non-terminal residue" evidence="3">
    <location>
        <position position="215"/>
    </location>
</feature>
<dbReference type="Gene3D" id="2.60.120.330">
    <property type="entry name" value="B-lactam Antibiotic, Isopenicillin N Synthase, Chain"/>
    <property type="match status" value="1"/>
</dbReference>
<feature type="domain" description="Isopenicillin N synthase-like Fe(2+) 2OG dioxygenase" evidence="1">
    <location>
        <begin position="150"/>
        <end position="214"/>
    </location>
</feature>
<evidence type="ECO:0000259" key="2">
    <source>
        <dbReference type="Pfam" id="PF14226"/>
    </source>
</evidence>
<feature type="domain" description="Non-haem dioxygenase N-terminal" evidence="2">
    <location>
        <begin position="10"/>
        <end position="50"/>
    </location>
</feature>
<reference evidence="3" key="1">
    <citation type="submission" date="2021-02" db="EMBL/GenBank/DDBJ databases">
        <authorList>
            <person name="Dougan E. K."/>
            <person name="Rhodes N."/>
            <person name="Thang M."/>
            <person name="Chan C."/>
        </authorList>
    </citation>
    <scope>NUCLEOTIDE SEQUENCE</scope>
</reference>
<gene>
    <name evidence="3" type="primary">FHT</name>
    <name evidence="3" type="ORF">SNAT2548_LOCUS2896</name>
</gene>